<dbReference type="Gene3D" id="3.80.10.10">
    <property type="entry name" value="Ribonuclease Inhibitor"/>
    <property type="match status" value="1"/>
</dbReference>
<comment type="caution">
    <text evidence="3">The sequence shown here is derived from an EMBL/GenBank/DDBJ whole genome shotgun (WGS) entry which is preliminary data.</text>
</comment>
<evidence type="ECO:0000256" key="2">
    <source>
        <dbReference type="ARBA" id="ARBA00022737"/>
    </source>
</evidence>
<dbReference type="SUPFAM" id="SSF52058">
    <property type="entry name" value="L domain-like"/>
    <property type="match status" value="1"/>
</dbReference>
<dbReference type="PANTHER" id="PTHR45712:SF22">
    <property type="entry name" value="INSULIN-LIKE GROWTH FACTOR-BINDING PROTEIN COMPLEX ACID LABILE SUBUNIT"/>
    <property type="match status" value="1"/>
</dbReference>
<accession>A0AAV2SQZ9</accession>
<dbReference type="PANTHER" id="PTHR45712">
    <property type="entry name" value="AGAP008170-PA"/>
    <property type="match status" value="1"/>
</dbReference>
<sequence length="201" mass="22776">IRCEDMQDHAKTTDAFNFSQACPDENILYPCECIIDDWTNTLNLNCTMVDGEDELAQVFSSLPSLSFDFLIMHNNQNVKVLRAGVFGKVTFKKFSLTWGVLEEVEADALDGSKDIVTRMDFDMNHISIFPFETLKRFPNLTHLSLSWNSLSDFPRIYSQSLTDLWLIWNPMGNVPADAFTQLPSLSTVRLGHSELTSIEPG</sequence>
<dbReference type="EMBL" id="CAXKWB010109290">
    <property type="protein sequence ID" value="CAL4231502.1"/>
    <property type="molecule type" value="Genomic_DNA"/>
</dbReference>
<feature type="non-terminal residue" evidence="3">
    <location>
        <position position="1"/>
    </location>
</feature>
<dbReference type="InterPro" id="IPR050333">
    <property type="entry name" value="SLRP"/>
</dbReference>
<protein>
    <submittedName>
        <fullName evidence="3">Uncharacterized protein</fullName>
    </submittedName>
</protein>
<dbReference type="InterPro" id="IPR032675">
    <property type="entry name" value="LRR_dom_sf"/>
</dbReference>
<dbReference type="AlphaFoldDB" id="A0AAV2SQZ9"/>
<keyword evidence="1" id="KW-0433">Leucine-rich repeat</keyword>
<evidence type="ECO:0000256" key="1">
    <source>
        <dbReference type="ARBA" id="ARBA00022614"/>
    </source>
</evidence>
<keyword evidence="2" id="KW-0677">Repeat</keyword>
<dbReference type="InterPro" id="IPR001611">
    <property type="entry name" value="Leu-rich_rpt"/>
</dbReference>
<name>A0AAV2SQZ9_MEGNR</name>
<dbReference type="PROSITE" id="PS51450">
    <property type="entry name" value="LRR"/>
    <property type="match status" value="1"/>
</dbReference>
<dbReference type="Proteomes" id="UP001497623">
    <property type="component" value="Unassembled WGS sequence"/>
</dbReference>
<evidence type="ECO:0000313" key="3">
    <source>
        <dbReference type="EMBL" id="CAL4231502.1"/>
    </source>
</evidence>
<proteinExistence type="predicted"/>
<evidence type="ECO:0000313" key="4">
    <source>
        <dbReference type="Proteomes" id="UP001497623"/>
    </source>
</evidence>
<keyword evidence="4" id="KW-1185">Reference proteome</keyword>
<reference evidence="3 4" key="1">
    <citation type="submission" date="2024-05" db="EMBL/GenBank/DDBJ databases">
        <authorList>
            <person name="Wallberg A."/>
        </authorList>
    </citation>
    <scope>NUCLEOTIDE SEQUENCE [LARGE SCALE GENOMIC DNA]</scope>
</reference>
<gene>
    <name evidence="3" type="ORF">MNOR_LOCUS39802</name>
</gene>
<organism evidence="3 4">
    <name type="scientific">Meganyctiphanes norvegica</name>
    <name type="common">Northern krill</name>
    <name type="synonym">Thysanopoda norvegica</name>
    <dbReference type="NCBI Taxonomy" id="48144"/>
    <lineage>
        <taxon>Eukaryota</taxon>
        <taxon>Metazoa</taxon>
        <taxon>Ecdysozoa</taxon>
        <taxon>Arthropoda</taxon>
        <taxon>Crustacea</taxon>
        <taxon>Multicrustacea</taxon>
        <taxon>Malacostraca</taxon>
        <taxon>Eumalacostraca</taxon>
        <taxon>Eucarida</taxon>
        <taxon>Euphausiacea</taxon>
        <taxon>Euphausiidae</taxon>
        <taxon>Meganyctiphanes</taxon>
    </lineage>
</organism>
<feature type="non-terminal residue" evidence="3">
    <location>
        <position position="201"/>
    </location>
</feature>